<dbReference type="SUPFAM" id="SSF53187">
    <property type="entry name" value="Zn-dependent exopeptidases"/>
    <property type="match status" value="1"/>
</dbReference>
<dbReference type="InterPro" id="IPR050695">
    <property type="entry name" value="N-acetylmuramoyl_amidase_3"/>
</dbReference>
<comment type="catalytic activity">
    <reaction evidence="1">
        <text>Hydrolyzes the link between N-acetylmuramoyl residues and L-amino acid residues in certain cell-wall glycopeptides.</text>
        <dbReference type="EC" id="3.5.1.28"/>
    </reaction>
</comment>
<name>A0A451DD78_9GAMM</name>
<dbReference type="GO" id="GO:0009253">
    <property type="term" value="P:peptidoglycan catabolic process"/>
    <property type="evidence" value="ECO:0007669"/>
    <property type="project" value="InterPro"/>
</dbReference>
<keyword evidence="4 7" id="KW-0378">Hydrolase</keyword>
<dbReference type="EC" id="3.5.1.28" evidence="3"/>
<dbReference type="EMBL" id="LR217720">
    <property type="protein sequence ID" value="VFP84361.1"/>
    <property type="molecule type" value="Genomic_DNA"/>
</dbReference>
<reference evidence="7 8" key="1">
    <citation type="submission" date="2019-02" db="EMBL/GenBank/DDBJ databases">
        <authorList>
            <person name="Manzano-Marin A."/>
            <person name="Manzano-Marin A."/>
        </authorList>
    </citation>
    <scope>NUCLEOTIDE SEQUENCE [LARGE SCALE GENOMIC DNA]</scope>
    <source>
        <strain evidence="7 8">ErCilaricifoliae</strain>
    </source>
</reference>
<sequence precursor="true">MISKYNHWYVTILFFFLCSSQAADLLKIDISNSRRLAQVRLVFSTKPVYVMFPLHQPDRIVFDIYHSTILCGIPHIFSQKNILKCIRASAQKHTRNIRLVFNVSHSRTIKVLSKPIGTRYHVLCTISLPQPVPKQSIHTKFSKMSMIHKLSIMRPNKKHVNSPLRKIDTIHHPSSLNCTRSKIIVAIDAGHGGQDPGAIGRGGSEEKDITISIARKLKKYLDSDPMFTGVMTRYGDNFISVQARSEIAHKKKANILISIHTDSARNYTAAGASAWVLSNRRANHEMANWFKKHEKTSQVVGKTHHFLLNNVPTDRYLHQALLDLQFSHSQRVGYDVAAILLSQLQNICTLHHRKPAYASFGVLRSPYIPSLLIEIGFISNPTEEKLLGSLAYQKKMAQSIYQGLHTYFVLNPPFCTKRNNVQLLQPMARGRKGQQLVIMKKKPPMTHKYHVIQNSKYLVGIASDHQTQTANHRLMQPVKRSAHVHKIQRIK</sequence>
<dbReference type="GO" id="GO:0071555">
    <property type="term" value="P:cell wall organization"/>
    <property type="evidence" value="ECO:0007669"/>
    <property type="project" value="UniProtKB-KW"/>
</dbReference>
<dbReference type="AlphaFoldDB" id="A0A451DD78"/>
<evidence type="ECO:0000313" key="8">
    <source>
        <dbReference type="Proteomes" id="UP000294418"/>
    </source>
</evidence>
<dbReference type="Pfam" id="PF01520">
    <property type="entry name" value="Amidase_3"/>
    <property type="match status" value="1"/>
</dbReference>
<dbReference type="Gene3D" id="2.60.40.3500">
    <property type="match status" value="1"/>
</dbReference>
<accession>A0A451DD78</accession>
<evidence type="ECO:0000259" key="6">
    <source>
        <dbReference type="SMART" id="SM00646"/>
    </source>
</evidence>
<feature type="domain" description="MurNAc-LAA" evidence="6">
    <location>
        <begin position="245"/>
        <end position="405"/>
    </location>
</feature>
<proteinExistence type="inferred from homology"/>
<dbReference type="GO" id="GO:0030288">
    <property type="term" value="C:outer membrane-bounded periplasmic space"/>
    <property type="evidence" value="ECO:0007669"/>
    <property type="project" value="TreeGrafter"/>
</dbReference>
<protein>
    <recommendedName>
        <fullName evidence="3">N-acetylmuramoyl-L-alanine amidase</fullName>
        <ecNumber evidence="3">3.5.1.28</ecNumber>
    </recommendedName>
</protein>
<evidence type="ECO:0000256" key="1">
    <source>
        <dbReference type="ARBA" id="ARBA00001561"/>
    </source>
</evidence>
<organism evidence="7 8">
    <name type="scientific">Candidatus Erwinia haradaeae</name>
    <dbReference type="NCBI Taxonomy" id="1922217"/>
    <lineage>
        <taxon>Bacteria</taxon>
        <taxon>Pseudomonadati</taxon>
        <taxon>Pseudomonadota</taxon>
        <taxon>Gammaproteobacteria</taxon>
        <taxon>Enterobacterales</taxon>
        <taxon>Erwiniaceae</taxon>
        <taxon>Erwinia</taxon>
    </lineage>
</organism>
<evidence type="ECO:0000256" key="3">
    <source>
        <dbReference type="ARBA" id="ARBA00011901"/>
    </source>
</evidence>
<dbReference type="PANTHER" id="PTHR30404:SF6">
    <property type="entry name" value="N-ACETYLMURAMOYL-L-ALANINE AMIDASE AMIB"/>
    <property type="match status" value="1"/>
</dbReference>
<dbReference type="CDD" id="cd02696">
    <property type="entry name" value="MurNAc-LAA"/>
    <property type="match status" value="1"/>
</dbReference>
<dbReference type="GO" id="GO:0008745">
    <property type="term" value="F:N-acetylmuramoyl-L-alanine amidase activity"/>
    <property type="evidence" value="ECO:0007669"/>
    <property type="project" value="UniProtKB-EC"/>
</dbReference>
<keyword evidence="5" id="KW-0961">Cell wall biogenesis/degradation</keyword>
<evidence type="ECO:0000256" key="2">
    <source>
        <dbReference type="ARBA" id="ARBA00010860"/>
    </source>
</evidence>
<dbReference type="Proteomes" id="UP000294418">
    <property type="component" value="Chromosome"/>
</dbReference>
<dbReference type="PANTHER" id="PTHR30404">
    <property type="entry name" value="N-ACETYLMURAMOYL-L-ALANINE AMIDASE"/>
    <property type="match status" value="1"/>
</dbReference>
<evidence type="ECO:0000313" key="7">
    <source>
        <dbReference type="EMBL" id="VFP84361.1"/>
    </source>
</evidence>
<evidence type="ECO:0000256" key="4">
    <source>
        <dbReference type="ARBA" id="ARBA00022801"/>
    </source>
</evidence>
<dbReference type="InterPro" id="IPR002508">
    <property type="entry name" value="MurNAc-LAA_cat"/>
</dbReference>
<dbReference type="SMART" id="SM00646">
    <property type="entry name" value="Ami_3"/>
    <property type="match status" value="1"/>
</dbReference>
<evidence type="ECO:0000256" key="5">
    <source>
        <dbReference type="ARBA" id="ARBA00023316"/>
    </source>
</evidence>
<comment type="similarity">
    <text evidence="2">Belongs to the N-acetylmuramoyl-L-alanine amidase 3 family.</text>
</comment>
<dbReference type="Gene3D" id="3.40.630.40">
    <property type="entry name" value="Zn-dependent exopeptidases"/>
    <property type="match status" value="1"/>
</dbReference>
<gene>
    <name evidence="7" type="primary">amiB</name>
    <name evidence="7" type="ORF">ERCILAFE3058_441</name>
</gene>